<keyword evidence="1 7" id="KW-0507">mRNA processing</keyword>
<dbReference type="NCBIfam" id="TIGR01942">
    <property type="entry name" value="pcnB"/>
    <property type="match status" value="1"/>
</dbReference>
<dbReference type="FunFam" id="3.30.460.10:FF:000035">
    <property type="entry name" value="Poly(A) polymerase I"/>
    <property type="match status" value="1"/>
</dbReference>
<dbReference type="Proteomes" id="UP000244441">
    <property type="component" value="Chromosome"/>
</dbReference>
<evidence type="ECO:0000313" key="13">
    <source>
        <dbReference type="EMBL" id="AWB68999.1"/>
    </source>
</evidence>
<evidence type="ECO:0000256" key="3">
    <source>
        <dbReference type="ARBA" id="ARBA00022741"/>
    </source>
</evidence>
<accession>A0A2S0VXP6</accession>
<dbReference type="GO" id="GO:1990817">
    <property type="term" value="F:poly(A) RNA polymerase activity"/>
    <property type="evidence" value="ECO:0007669"/>
    <property type="project" value="UniProtKB-UniRule"/>
</dbReference>
<evidence type="ECO:0000256" key="1">
    <source>
        <dbReference type="ARBA" id="ARBA00022664"/>
    </source>
</evidence>
<dbReference type="AlphaFoldDB" id="A0A2S0VXP6"/>
<dbReference type="InterPro" id="IPR032828">
    <property type="entry name" value="PolyA_RNA-bd"/>
</dbReference>
<name>A0A2S0VXP6_9ALTE</name>
<dbReference type="GO" id="GO:0005524">
    <property type="term" value="F:ATP binding"/>
    <property type="evidence" value="ECO:0007669"/>
    <property type="project" value="UniProtKB-UniRule"/>
</dbReference>
<dbReference type="HAMAP" id="MF_00957">
    <property type="entry name" value="PolyA_pol"/>
    <property type="match status" value="1"/>
</dbReference>
<dbReference type="InterPro" id="IPR043519">
    <property type="entry name" value="NT_sf"/>
</dbReference>
<comment type="function">
    <text evidence="7">Adds poly(A) tail to the 3' end of many RNAs, which usually targets these RNAs for decay. Plays a significant role in the global control of gene expression, through influencing the rate of transcript degradation, and in the general RNA quality control.</text>
</comment>
<keyword evidence="2 7" id="KW-0808">Transferase</keyword>
<keyword evidence="14" id="KW-1185">Reference proteome</keyword>
<dbReference type="Gene3D" id="3.30.460.10">
    <property type="entry name" value="Beta Polymerase, domain 2"/>
    <property type="match status" value="1"/>
</dbReference>
<keyword evidence="13" id="KW-0548">Nucleotidyltransferase</keyword>
<feature type="region of interest" description="Disordered" evidence="9">
    <location>
        <begin position="400"/>
        <end position="433"/>
    </location>
</feature>
<evidence type="ECO:0000256" key="7">
    <source>
        <dbReference type="HAMAP-Rule" id="MF_00957"/>
    </source>
</evidence>
<evidence type="ECO:0000256" key="6">
    <source>
        <dbReference type="ARBA" id="ARBA00023163"/>
    </source>
</evidence>
<sequence>MPRDQHNISRQNIGRNALKVLYRLNDAGYDAYLVGGGVRDLLLGLNPKDFDIATNATPEQIKKLFNNCRLIGRRFRLAHIVFGREIIEVATFRGHHEPAKQQDAVSHQNEHGQLLRDNVYGSIDEDAERRDFSINALYYSVADYSIRDYWGGVQAIANREISLIGDPEIRYREDPVRMLRAVRFAVKLDMQIAQKTADPINELASLLKNIPPARIFEECLKLFLGGKGQATFDALLKYELFQQIFWPLKNTMKDKLGHPYQMFSLALANTDDRISAGKRVTPAFLFATLYWHLIDARKHELQNEGGLSTYDAYQVALGDILDTAAKSVMIPKRFASMIRDIWQLQPRLEQRHGNKPFKLIEHPKFRAAYDFLLLRAEVEKGHLVELAQWWTEFQTLDDAQKRSSVRNNNTSDDKKPRRRRRRVPRKRKPASSE</sequence>
<dbReference type="EMBL" id="CP026604">
    <property type="protein sequence ID" value="AWB68999.1"/>
    <property type="molecule type" value="Genomic_DNA"/>
</dbReference>
<feature type="active site" evidence="7">
    <location>
        <position position="49"/>
    </location>
</feature>
<dbReference type="OrthoDB" id="9805698at2"/>
<feature type="domain" description="Polymerase A arginine-rich C-terminal" evidence="11">
    <location>
        <begin position="306"/>
        <end position="422"/>
    </location>
</feature>
<dbReference type="Pfam" id="PF12626">
    <property type="entry name" value="PolyA_pol_arg_C"/>
    <property type="match status" value="1"/>
</dbReference>
<dbReference type="InterPro" id="IPR002646">
    <property type="entry name" value="PolA_pol_head_dom"/>
</dbReference>
<evidence type="ECO:0000259" key="11">
    <source>
        <dbReference type="Pfam" id="PF12626"/>
    </source>
</evidence>
<feature type="active site" evidence="7">
    <location>
        <position position="51"/>
    </location>
</feature>
<keyword evidence="6 7" id="KW-0804">Transcription</keyword>
<dbReference type="EC" id="2.7.7.19" evidence="7"/>
<evidence type="ECO:0000256" key="4">
    <source>
        <dbReference type="ARBA" id="ARBA00022840"/>
    </source>
</evidence>
<dbReference type="GO" id="GO:0006397">
    <property type="term" value="P:mRNA processing"/>
    <property type="evidence" value="ECO:0007669"/>
    <property type="project" value="UniProtKB-KW"/>
</dbReference>
<dbReference type="GO" id="GO:0003723">
    <property type="term" value="F:RNA binding"/>
    <property type="evidence" value="ECO:0007669"/>
    <property type="project" value="UniProtKB-UniRule"/>
</dbReference>
<feature type="domain" description="Poly A polymerase head" evidence="10">
    <location>
        <begin position="31"/>
        <end position="161"/>
    </location>
</feature>
<comment type="similarity">
    <text evidence="7 8">Belongs to the tRNA nucleotidyltransferase/poly(A) polymerase family.</text>
</comment>
<evidence type="ECO:0000256" key="9">
    <source>
        <dbReference type="SAM" id="MobiDB-lite"/>
    </source>
</evidence>
<evidence type="ECO:0000256" key="8">
    <source>
        <dbReference type="RuleBase" id="RU003953"/>
    </source>
</evidence>
<protein>
    <recommendedName>
        <fullName evidence="7">Poly(A) polymerase I</fullName>
        <shortName evidence="7">PAP I</shortName>
        <ecNumber evidence="7">2.7.7.19</ecNumber>
    </recommendedName>
</protein>
<dbReference type="GO" id="GO:0043633">
    <property type="term" value="P:polyadenylation-dependent RNA catabolic process"/>
    <property type="evidence" value="ECO:0007669"/>
    <property type="project" value="InterPro"/>
</dbReference>
<dbReference type="PANTHER" id="PTHR43051:SF1">
    <property type="entry name" value="POLYNUCLEOTIDE ADENYLYLTRANSFERASE FAMILY PROTEIN"/>
    <property type="match status" value="1"/>
</dbReference>
<dbReference type="SUPFAM" id="SSF81891">
    <property type="entry name" value="Poly A polymerase C-terminal region-like"/>
    <property type="match status" value="1"/>
</dbReference>
<evidence type="ECO:0000259" key="10">
    <source>
        <dbReference type="Pfam" id="PF01743"/>
    </source>
</evidence>
<dbReference type="Pfam" id="PF01743">
    <property type="entry name" value="PolyA_pol"/>
    <property type="match status" value="1"/>
</dbReference>
<organism evidence="13 14">
    <name type="scientific">Saccharobesus litoralis</name>
    <dbReference type="NCBI Taxonomy" id="2172099"/>
    <lineage>
        <taxon>Bacteria</taxon>
        <taxon>Pseudomonadati</taxon>
        <taxon>Pseudomonadota</taxon>
        <taxon>Gammaproteobacteria</taxon>
        <taxon>Alteromonadales</taxon>
        <taxon>Alteromonadaceae</taxon>
        <taxon>Saccharobesus</taxon>
    </lineage>
</organism>
<keyword evidence="4 7" id="KW-0067">ATP-binding</keyword>
<keyword evidence="5 7" id="KW-0694">RNA-binding</keyword>
<dbReference type="InterPro" id="IPR025866">
    <property type="entry name" value="PolyA_pol_arg_C_dom"/>
</dbReference>
<feature type="active site" evidence="7">
    <location>
        <position position="131"/>
    </location>
</feature>
<dbReference type="PANTHER" id="PTHR43051">
    <property type="entry name" value="POLYNUCLEOTIDE ADENYLYLTRANSFERASE FAMILY PROTEIN"/>
    <property type="match status" value="1"/>
</dbReference>
<gene>
    <name evidence="7" type="primary">pcnB</name>
    <name evidence="13" type="ORF">C2869_11620</name>
</gene>
<evidence type="ECO:0000259" key="12">
    <source>
        <dbReference type="Pfam" id="PF12627"/>
    </source>
</evidence>
<proteinExistence type="inferred from homology"/>
<dbReference type="KEGG" id="cate:C2869_11620"/>
<dbReference type="CDD" id="cd05398">
    <property type="entry name" value="NT_ClassII-CCAase"/>
    <property type="match status" value="1"/>
</dbReference>
<dbReference type="Gene3D" id="1.10.3090.10">
    <property type="entry name" value="cca-adding enzyme, domain 2"/>
    <property type="match status" value="1"/>
</dbReference>
<comment type="catalytic activity">
    <reaction evidence="7">
        <text>RNA(n) + ATP = RNA(n)-3'-adenine ribonucleotide + diphosphate</text>
        <dbReference type="Rhea" id="RHEA:11332"/>
        <dbReference type="Rhea" id="RHEA-COMP:14527"/>
        <dbReference type="Rhea" id="RHEA-COMP:17347"/>
        <dbReference type="ChEBI" id="CHEBI:30616"/>
        <dbReference type="ChEBI" id="CHEBI:33019"/>
        <dbReference type="ChEBI" id="CHEBI:140395"/>
        <dbReference type="ChEBI" id="CHEBI:173115"/>
        <dbReference type="EC" id="2.7.7.19"/>
    </reaction>
</comment>
<feature type="domain" description="tRNA nucleotidyltransferase/poly(A) polymerase RNA and SrmB- binding" evidence="12">
    <location>
        <begin position="189"/>
        <end position="245"/>
    </location>
</feature>
<dbReference type="InterPro" id="IPR052191">
    <property type="entry name" value="tRNA_ntf/polyA_polymerase_I"/>
</dbReference>
<evidence type="ECO:0000313" key="14">
    <source>
        <dbReference type="Proteomes" id="UP000244441"/>
    </source>
</evidence>
<keyword evidence="3 7" id="KW-0547">Nucleotide-binding</keyword>
<evidence type="ECO:0000256" key="2">
    <source>
        <dbReference type="ARBA" id="ARBA00022679"/>
    </source>
</evidence>
<dbReference type="Pfam" id="PF12627">
    <property type="entry name" value="PolyA_pol_RNAbd"/>
    <property type="match status" value="1"/>
</dbReference>
<dbReference type="SUPFAM" id="SSF81301">
    <property type="entry name" value="Nucleotidyltransferase"/>
    <property type="match status" value="1"/>
</dbReference>
<reference evidence="13 14" key="1">
    <citation type="submission" date="2018-01" db="EMBL/GenBank/DDBJ databases">
        <title>Genome sequence of a Cantenovulum-like bacteria.</title>
        <authorList>
            <person name="Tan W.R."/>
            <person name="Lau N.-S."/>
            <person name="Go F."/>
            <person name="Amirul A.-A.A."/>
        </authorList>
    </citation>
    <scope>NUCLEOTIDE SEQUENCE [LARGE SCALE GENOMIC DNA]</scope>
    <source>
        <strain evidence="13 14">CCB-QB4</strain>
    </source>
</reference>
<evidence type="ECO:0000256" key="5">
    <source>
        <dbReference type="ARBA" id="ARBA00022884"/>
    </source>
</evidence>
<dbReference type="InterPro" id="IPR010206">
    <property type="entry name" value="PolA_pol_I"/>
</dbReference>
<feature type="compositionally biased region" description="Basic residues" evidence="9">
    <location>
        <begin position="416"/>
        <end position="433"/>
    </location>
</feature>